<keyword evidence="2 6" id="KW-0694">RNA-binding</keyword>
<evidence type="ECO:0000256" key="5">
    <source>
        <dbReference type="ARBA" id="ARBA00037383"/>
    </source>
</evidence>
<sequence>MSDHRRFIHKSPRPHHAQAIKTARAAASPTSAAPPVRLQKALADAGLGSRRALEEWIRAGRVRVNGRTAQLGDRVAATDRVLVDGKAVRQRSATRPHQLQVLLLHKPEGEVVTRRDPEERPTIFKHLPGLRDGRWITVGRLDINTAGLLLVTNDGALAHALAHPQRAVEREYAVRVQGAVTDEMLQRLRDGVALDDGVARFTAIQFAGGERSNQWFHVVLREGRNHEVRRLWEAVNCRVSRLKRIRFGNVILGARPLPGQWRELTDEEYVGLLTLAGFPIKMRPHKS</sequence>
<dbReference type="GO" id="GO:0005829">
    <property type="term" value="C:cytosol"/>
    <property type="evidence" value="ECO:0007669"/>
    <property type="project" value="UniProtKB-ARBA"/>
</dbReference>
<dbReference type="PANTHER" id="PTHR47683">
    <property type="entry name" value="PSEUDOURIDINE SYNTHASE FAMILY PROTEIN-RELATED"/>
    <property type="match status" value="1"/>
</dbReference>
<dbReference type="PROSITE" id="PS01149">
    <property type="entry name" value="PSI_RSU"/>
    <property type="match status" value="1"/>
</dbReference>
<dbReference type="Gene3D" id="3.10.290.10">
    <property type="entry name" value="RNA-binding S4 domain"/>
    <property type="match status" value="1"/>
</dbReference>
<dbReference type="Gene3D" id="3.30.70.1560">
    <property type="entry name" value="Alpha-L RNA-binding motif"/>
    <property type="match status" value="1"/>
</dbReference>
<evidence type="ECO:0000256" key="7">
    <source>
        <dbReference type="RuleBase" id="RU003887"/>
    </source>
</evidence>
<evidence type="ECO:0000256" key="4">
    <source>
        <dbReference type="ARBA" id="ARBA00036944"/>
    </source>
</evidence>
<dbReference type="CDD" id="cd00165">
    <property type="entry name" value="S4"/>
    <property type="match status" value="1"/>
</dbReference>
<organism evidence="9 10">
    <name type="scientific">Thiospirillum jenense</name>
    <dbReference type="NCBI Taxonomy" id="1653858"/>
    <lineage>
        <taxon>Bacteria</taxon>
        <taxon>Pseudomonadati</taxon>
        <taxon>Pseudomonadota</taxon>
        <taxon>Gammaproteobacteria</taxon>
        <taxon>Chromatiales</taxon>
        <taxon>Chromatiaceae</taxon>
        <taxon>Thiospirillum</taxon>
    </lineage>
</organism>
<dbReference type="InterPro" id="IPR050343">
    <property type="entry name" value="RsuA_PseudoU_synthase"/>
</dbReference>
<evidence type="ECO:0000256" key="6">
    <source>
        <dbReference type="PROSITE-ProRule" id="PRU00182"/>
    </source>
</evidence>
<dbReference type="CDD" id="cd02556">
    <property type="entry name" value="PseudoU_synth_RluB"/>
    <property type="match status" value="1"/>
</dbReference>
<dbReference type="PROSITE" id="PS50889">
    <property type="entry name" value="S4"/>
    <property type="match status" value="1"/>
</dbReference>
<dbReference type="Proteomes" id="UP000548632">
    <property type="component" value="Unassembled WGS sequence"/>
</dbReference>
<dbReference type="EMBL" id="JABVCQ010000008">
    <property type="protein sequence ID" value="MBB1125672.1"/>
    <property type="molecule type" value="Genomic_DNA"/>
</dbReference>
<dbReference type="InterPro" id="IPR002942">
    <property type="entry name" value="S4_RNA-bd"/>
</dbReference>
<evidence type="ECO:0000313" key="9">
    <source>
        <dbReference type="EMBL" id="MBB1125672.1"/>
    </source>
</evidence>
<keyword evidence="10" id="KW-1185">Reference proteome</keyword>
<dbReference type="AlphaFoldDB" id="A0A839HHK5"/>
<dbReference type="Gene3D" id="3.30.70.580">
    <property type="entry name" value="Pseudouridine synthase I, catalytic domain, N-terminal subdomain"/>
    <property type="match status" value="1"/>
</dbReference>
<reference evidence="9 10" key="1">
    <citation type="journal article" date="2020" name="Arch. Microbiol.">
        <title>The genome sequence of the giant phototrophic gammaproteobacterium Thiospirillum jenense gives insight into its physiological properties and phylogenetic relationships.</title>
        <authorList>
            <person name="Imhoff J.F."/>
            <person name="Meyer T.E."/>
            <person name="Kyndt J.A."/>
        </authorList>
    </citation>
    <scope>NUCLEOTIDE SEQUENCE [LARGE SCALE GENOMIC DNA]</scope>
    <source>
        <strain evidence="9 10">DSM 216</strain>
    </source>
</reference>
<accession>A0A839HHK5</accession>
<name>A0A839HHK5_9GAMM</name>
<dbReference type="FunFam" id="3.30.70.1560:FF:000001">
    <property type="entry name" value="Pseudouridine synthase"/>
    <property type="match status" value="1"/>
</dbReference>
<comment type="similarity">
    <text evidence="1 7">Belongs to the pseudouridine synthase RsuA family.</text>
</comment>
<dbReference type="Pfam" id="PF00849">
    <property type="entry name" value="PseudoU_synth_2"/>
    <property type="match status" value="1"/>
</dbReference>
<keyword evidence="3 7" id="KW-0413">Isomerase</keyword>
<evidence type="ECO:0000256" key="2">
    <source>
        <dbReference type="ARBA" id="ARBA00022884"/>
    </source>
</evidence>
<evidence type="ECO:0000259" key="8">
    <source>
        <dbReference type="SMART" id="SM00363"/>
    </source>
</evidence>
<dbReference type="InterPro" id="IPR042092">
    <property type="entry name" value="PsdUridine_s_RsuA/RluB/E/F_cat"/>
</dbReference>
<dbReference type="PANTHER" id="PTHR47683:SF3">
    <property type="entry name" value="RIBOSOMAL LARGE SUBUNIT PSEUDOURIDINE SYNTHASE B"/>
    <property type="match status" value="1"/>
</dbReference>
<comment type="function">
    <text evidence="5">Responsible for synthesis of pseudouridine from uracil-2605 in 23S ribosomal RNA.</text>
</comment>
<dbReference type="GO" id="GO:0160139">
    <property type="term" value="F:23S rRNA pseudouridine(2605) synthase activity"/>
    <property type="evidence" value="ECO:0007669"/>
    <property type="project" value="UniProtKB-EC"/>
</dbReference>
<dbReference type="InterPro" id="IPR020103">
    <property type="entry name" value="PsdUridine_synth_cat_dom_sf"/>
</dbReference>
<dbReference type="EC" id="5.4.99.-" evidence="7"/>
<comment type="catalytic activity">
    <reaction evidence="4">
        <text>uridine(2605) in 23S rRNA = pseudouridine(2605) in 23S rRNA</text>
        <dbReference type="Rhea" id="RHEA:42520"/>
        <dbReference type="Rhea" id="RHEA-COMP:10095"/>
        <dbReference type="Rhea" id="RHEA-COMP:10096"/>
        <dbReference type="ChEBI" id="CHEBI:65314"/>
        <dbReference type="ChEBI" id="CHEBI:65315"/>
        <dbReference type="EC" id="5.4.99.22"/>
    </reaction>
</comment>
<dbReference type="SMART" id="SM00363">
    <property type="entry name" value="S4"/>
    <property type="match status" value="1"/>
</dbReference>
<dbReference type="NCBIfam" id="TIGR00093">
    <property type="entry name" value="pseudouridine synthase"/>
    <property type="match status" value="1"/>
</dbReference>
<gene>
    <name evidence="9" type="ORF">HUK38_05415</name>
</gene>
<dbReference type="InterPro" id="IPR006145">
    <property type="entry name" value="PsdUridine_synth_RsuA/RluA"/>
</dbReference>
<dbReference type="InterPro" id="IPR018496">
    <property type="entry name" value="PsdUridine_synth_RsuA/RluB_CS"/>
</dbReference>
<dbReference type="RefSeq" id="WP_182583231.1">
    <property type="nucleotide sequence ID" value="NZ_JABVCQ010000008.1"/>
</dbReference>
<evidence type="ECO:0000313" key="10">
    <source>
        <dbReference type="Proteomes" id="UP000548632"/>
    </source>
</evidence>
<dbReference type="InterPro" id="IPR036986">
    <property type="entry name" value="S4_RNA-bd_sf"/>
</dbReference>
<dbReference type="InterPro" id="IPR020094">
    <property type="entry name" value="TruA/RsuA/RluB/E/F_N"/>
</dbReference>
<dbReference type="GO" id="GO:0003723">
    <property type="term" value="F:RNA binding"/>
    <property type="evidence" value="ECO:0007669"/>
    <property type="project" value="UniProtKB-KW"/>
</dbReference>
<feature type="domain" description="RNA-binding S4" evidence="8">
    <location>
        <begin position="36"/>
        <end position="99"/>
    </location>
</feature>
<dbReference type="FunFam" id="3.10.290.10:FF:000003">
    <property type="entry name" value="Pseudouridine synthase"/>
    <property type="match status" value="1"/>
</dbReference>
<protein>
    <recommendedName>
        <fullName evidence="7">Pseudouridine synthase</fullName>
        <ecNumber evidence="7">5.4.99.-</ecNumber>
    </recommendedName>
</protein>
<evidence type="ECO:0000256" key="1">
    <source>
        <dbReference type="ARBA" id="ARBA00008348"/>
    </source>
</evidence>
<comment type="caution">
    <text evidence="9">The sequence shown here is derived from an EMBL/GenBank/DDBJ whole genome shotgun (WGS) entry which is preliminary data.</text>
</comment>
<dbReference type="InterPro" id="IPR000748">
    <property type="entry name" value="PsdUridine_synth_RsuA/RluB/E/F"/>
</dbReference>
<evidence type="ECO:0000256" key="3">
    <source>
        <dbReference type="ARBA" id="ARBA00023235"/>
    </source>
</evidence>
<dbReference type="SUPFAM" id="SSF55174">
    <property type="entry name" value="Alpha-L RNA-binding motif"/>
    <property type="match status" value="1"/>
</dbReference>
<proteinExistence type="inferred from homology"/>
<dbReference type="Pfam" id="PF01479">
    <property type="entry name" value="S4"/>
    <property type="match status" value="1"/>
</dbReference>
<dbReference type="GO" id="GO:0000455">
    <property type="term" value="P:enzyme-directed rRNA pseudouridine synthesis"/>
    <property type="evidence" value="ECO:0007669"/>
    <property type="project" value="UniProtKB-ARBA"/>
</dbReference>
<dbReference type="SUPFAM" id="SSF55120">
    <property type="entry name" value="Pseudouridine synthase"/>
    <property type="match status" value="1"/>
</dbReference>